<reference evidence="3" key="1">
    <citation type="submission" date="2019-05" db="EMBL/GenBank/DDBJ databases">
        <title>The de novo reference genome and transcriptome assemblies of the wild tomato species Solanum chilense.</title>
        <authorList>
            <person name="Stam R."/>
            <person name="Nosenko T."/>
            <person name="Hoerger A.C."/>
            <person name="Stephan W."/>
            <person name="Seidel M.A."/>
            <person name="Kuhn J.M.M."/>
            <person name="Haberer G."/>
            <person name="Tellier A."/>
        </authorList>
    </citation>
    <scope>NUCLEOTIDE SEQUENCE</scope>
    <source>
        <tissue evidence="3">Mature leaves</tissue>
    </source>
</reference>
<feature type="domain" description="DUF1421" evidence="2">
    <location>
        <begin position="433"/>
        <end position="476"/>
    </location>
</feature>
<feature type="region of interest" description="Disordered" evidence="1">
    <location>
        <begin position="162"/>
        <end position="198"/>
    </location>
</feature>
<sequence length="485" mass="54282">WALFASFCIAIGIKFYTNHHNGYVVFVNIVTKIHASICIEFHKSRMTRSSMFPAPAYSPPEESSFNQDMICTIEKTMKKYTDNLMRFLEGISSRLSQLELYCYNLDKSIGEMRSDLVRDHGEADSKLKALEKHVQEVHRSVQILRDKQELAETQKELAKLQLAQKGSTSSSNSQQNEERSAQHLSDDKKSDDSPEVHGQQLALALPHQVPPQMANQQAPTQLSRGQFLSSDLQYRNPQMQVTPQPAPPQVNQTQQLQSMPQYQQQWAQQVPQQVQQSQIPTMQQQARPASPAVYPSYLHSQPNPTPETMPNSMPMQVPFSGVSQPVASRPESMPYGYDRSGRPLQQQPATPHLKPSFGAPGDGYAASGAHPTLSPGNAYVMYDGEGTRAHPPPQPKFQQSGYPPSSFPPQNQQPAPSPNLMVRPPQQVRNHPYNELIEKLVSMGYRGDHVVNAIQRLEESGQPVDFNAILDWMNGHSSGGPQRGW</sequence>
<organism evidence="3">
    <name type="scientific">Solanum chilense</name>
    <name type="common">Tomato</name>
    <name type="synonym">Lycopersicon chilense</name>
    <dbReference type="NCBI Taxonomy" id="4083"/>
    <lineage>
        <taxon>Eukaryota</taxon>
        <taxon>Viridiplantae</taxon>
        <taxon>Streptophyta</taxon>
        <taxon>Embryophyta</taxon>
        <taxon>Tracheophyta</taxon>
        <taxon>Spermatophyta</taxon>
        <taxon>Magnoliopsida</taxon>
        <taxon>eudicotyledons</taxon>
        <taxon>Gunneridae</taxon>
        <taxon>Pentapetalae</taxon>
        <taxon>asterids</taxon>
        <taxon>lamiids</taxon>
        <taxon>Solanales</taxon>
        <taxon>Solanaceae</taxon>
        <taxon>Solanoideae</taxon>
        <taxon>Solaneae</taxon>
        <taxon>Solanum</taxon>
        <taxon>Solanum subgen. Lycopersicon</taxon>
    </lineage>
</organism>
<feature type="region of interest" description="Disordered" evidence="1">
    <location>
        <begin position="298"/>
        <end position="424"/>
    </location>
</feature>
<feature type="non-terminal residue" evidence="3">
    <location>
        <position position="1"/>
    </location>
</feature>
<dbReference type="Pfam" id="PF07223">
    <property type="entry name" value="DUF1421"/>
    <property type="match status" value="1"/>
</dbReference>
<evidence type="ECO:0000313" key="3">
    <source>
        <dbReference type="EMBL" id="TMW92940.1"/>
    </source>
</evidence>
<feature type="compositionally biased region" description="Polar residues" evidence="1">
    <location>
        <begin position="298"/>
        <end position="314"/>
    </location>
</feature>
<protein>
    <recommendedName>
        <fullName evidence="2">DUF1421 domain-containing protein</fullName>
    </recommendedName>
</protein>
<name>A0A6N2BGI3_SOLCI</name>
<feature type="compositionally biased region" description="Basic and acidic residues" evidence="1">
    <location>
        <begin position="176"/>
        <end position="195"/>
    </location>
</feature>
<dbReference type="PANTHER" id="PTHR31805:SF28">
    <property type="entry name" value="VACUOLAR PROTEIN SORTING-ASSOCIATED PROTEIN 27-LIKE"/>
    <property type="match status" value="1"/>
</dbReference>
<evidence type="ECO:0000259" key="2">
    <source>
        <dbReference type="Pfam" id="PF07223"/>
    </source>
</evidence>
<comment type="caution">
    <text evidence="3">The sequence shown here is derived from an EMBL/GenBank/DDBJ whole genome shotgun (WGS) entry which is preliminary data.</text>
</comment>
<dbReference type="EMBL" id="RXGB01003160">
    <property type="protein sequence ID" value="TMW92940.1"/>
    <property type="molecule type" value="Genomic_DNA"/>
</dbReference>
<dbReference type="InterPro" id="IPR010820">
    <property type="entry name" value="DUF1421"/>
</dbReference>
<proteinExistence type="predicted"/>
<dbReference type="AlphaFoldDB" id="A0A6N2BGI3"/>
<dbReference type="PANTHER" id="PTHR31805">
    <property type="entry name" value="RECEPTOR-LIKE KINASE, PUTATIVE (DUF1421)-RELATED"/>
    <property type="match status" value="1"/>
</dbReference>
<accession>A0A6N2BGI3</accession>
<evidence type="ECO:0000256" key="1">
    <source>
        <dbReference type="SAM" id="MobiDB-lite"/>
    </source>
</evidence>
<gene>
    <name evidence="3" type="ORF">EJD97_012388</name>
</gene>